<feature type="non-terminal residue" evidence="4">
    <location>
        <position position="171"/>
    </location>
</feature>
<accession>A0ABD5T289</accession>
<dbReference type="PANTHER" id="PTHR31616">
    <property type="entry name" value="TREHALASE"/>
    <property type="match status" value="1"/>
</dbReference>
<evidence type="ECO:0000259" key="3">
    <source>
        <dbReference type="Pfam" id="PF00723"/>
    </source>
</evidence>
<feature type="compositionally biased region" description="Basic and acidic residues" evidence="2">
    <location>
        <begin position="1"/>
        <end position="11"/>
    </location>
</feature>
<organism evidence="4 5">
    <name type="scientific">Halorubrum pallidum</name>
    <dbReference type="NCBI Taxonomy" id="1526114"/>
    <lineage>
        <taxon>Archaea</taxon>
        <taxon>Methanobacteriati</taxon>
        <taxon>Methanobacteriota</taxon>
        <taxon>Stenosarchaea group</taxon>
        <taxon>Halobacteria</taxon>
        <taxon>Halobacteriales</taxon>
        <taxon>Haloferacaceae</taxon>
        <taxon>Halorubrum</taxon>
    </lineage>
</organism>
<feature type="domain" description="GH15-like" evidence="3">
    <location>
        <begin position="8"/>
        <end position="168"/>
    </location>
</feature>
<evidence type="ECO:0000313" key="4">
    <source>
        <dbReference type="EMBL" id="MFC6770825.1"/>
    </source>
</evidence>
<evidence type="ECO:0000256" key="2">
    <source>
        <dbReference type="SAM" id="MobiDB-lite"/>
    </source>
</evidence>
<feature type="region of interest" description="Disordered" evidence="2">
    <location>
        <begin position="1"/>
        <end position="20"/>
    </location>
</feature>
<keyword evidence="4" id="KW-0378">Hydrolase</keyword>
<dbReference type="PANTHER" id="PTHR31616:SF0">
    <property type="entry name" value="GLUCAN 1,4-ALPHA-GLUCOSIDASE"/>
    <property type="match status" value="1"/>
</dbReference>
<dbReference type="EMBL" id="JBHSWT010000159">
    <property type="protein sequence ID" value="MFC6770825.1"/>
    <property type="molecule type" value="Genomic_DNA"/>
</dbReference>
<comment type="similarity">
    <text evidence="1">Belongs to the glycosyl hydrolase 15 family.</text>
</comment>
<name>A0ABD5T289_9EURY</name>
<sequence length="171" mass="18788">LAAVEDKRHDGAGIASPSVPWGETEYAAEDRGYGYNFVWSRDLYQVFTALVEVGEVKRGANALAYLYNTQQDDDGFLPQNTYIDGRTRWGGEQMDNIAFPSVMAWQLHEHGVTLADADYTYEQVRRSLGYIAVNGPETAQERWEEEAGFSPSSIAAEIAGLVCGAALALAE</sequence>
<gene>
    <name evidence="4" type="ORF">ACFQDD_04720</name>
</gene>
<dbReference type="SUPFAM" id="SSF48208">
    <property type="entry name" value="Six-hairpin glycosidases"/>
    <property type="match status" value="1"/>
</dbReference>
<proteinExistence type="inferred from homology"/>
<evidence type="ECO:0000313" key="5">
    <source>
        <dbReference type="Proteomes" id="UP001596274"/>
    </source>
</evidence>
<protein>
    <submittedName>
        <fullName evidence="4">Glycoside hydrolase family 15 protein</fullName>
    </submittedName>
</protein>
<dbReference type="InterPro" id="IPR011613">
    <property type="entry name" value="GH15-like"/>
</dbReference>
<feature type="non-terminal residue" evidence="4">
    <location>
        <position position="1"/>
    </location>
</feature>
<dbReference type="AlphaFoldDB" id="A0ABD5T289"/>
<dbReference type="Pfam" id="PF00723">
    <property type="entry name" value="Glyco_hydro_15"/>
    <property type="match status" value="1"/>
</dbReference>
<keyword evidence="5" id="KW-1185">Reference proteome</keyword>
<dbReference type="GO" id="GO:0004553">
    <property type="term" value="F:hydrolase activity, hydrolyzing O-glycosyl compounds"/>
    <property type="evidence" value="ECO:0007669"/>
    <property type="project" value="UniProtKB-ARBA"/>
</dbReference>
<dbReference type="Proteomes" id="UP001596274">
    <property type="component" value="Unassembled WGS sequence"/>
</dbReference>
<evidence type="ECO:0000256" key="1">
    <source>
        <dbReference type="ARBA" id="ARBA00006188"/>
    </source>
</evidence>
<dbReference type="Gene3D" id="1.50.10.10">
    <property type="match status" value="1"/>
</dbReference>
<dbReference type="InterPro" id="IPR008928">
    <property type="entry name" value="6-hairpin_glycosidase_sf"/>
</dbReference>
<dbReference type="InterPro" id="IPR012341">
    <property type="entry name" value="6hp_glycosidase-like_sf"/>
</dbReference>
<reference evidence="4 5" key="1">
    <citation type="journal article" date="2019" name="Int. J. Syst. Evol. Microbiol.">
        <title>The Global Catalogue of Microorganisms (GCM) 10K type strain sequencing project: providing services to taxonomists for standard genome sequencing and annotation.</title>
        <authorList>
            <consortium name="The Broad Institute Genomics Platform"/>
            <consortium name="The Broad Institute Genome Sequencing Center for Infectious Disease"/>
            <person name="Wu L."/>
            <person name="Ma J."/>
        </authorList>
    </citation>
    <scope>NUCLEOTIDE SEQUENCE [LARGE SCALE GENOMIC DNA]</scope>
    <source>
        <strain evidence="4 5">PJ61</strain>
    </source>
</reference>
<comment type="caution">
    <text evidence="4">The sequence shown here is derived from an EMBL/GenBank/DDBJ whole genome shotgun (WGS) entry which is preliminary data.</text>
</comment>